<sequence>MAQTEASTVRGLTGSPRAEEGGGGNRAAPGTGKRRLSGTPAGRRWRVGNRGGDQGRSRHRRAPAFPTPPSASPPRLTPPLSVDALPGPRLQPPSGSAPGRPLPAAALETPPPGAPPRRARPAPACLQCSRERAPCASRFAAPRPRGLRRPSGSSAPGLPRLDTSLYQWEKRWGPDPDSRRKFTFEGAMERGRLVPLMVARPMQLFQASCPEITLEEERRYIRWSLS</sequence>
<reference evidence="1" key="1">
    <citation type="submission" date="2023-05" db="EMBL/GenBank/DDBJ databases">
        <authorList>
            <consortium name="ELIXIR-Norway"/>
        </authorList>
    </citation>
    <scope>NUCLEOTIDE SEQUENCE</scope>
</reference>
<dbReference type="Proteomes" id="UP001162501">
    <property type="component" value="Chromosome 30"/>
</dbReference>
<proteinExistence type="predicted"/>
<dbReference type="EMBL" id="OX596114">
    <property type="protein sequence ID" value="CAN0464223.1"/>
    <property type="molecule type" value="Genomic_DNA"/>
</dbReference>
<protein>
    <submittedName>
        <fullName evidence="1">Uncharacterized protein</fullName>
    </submittedName>
</protein>
<organism evidence="1 2">
    <name type="scientific">Rangifer tarandus platyrhynchus</name>
    <name type="common">Svalbard reindeer</name>
    <dbReference type="NCBI Taxonomy" id="3082113"/>
    <lineage>
        <taxon>Eukaryota</taxon>
        <taxon>Metazoa</taxon>
        <taxon>Chordata</taxon>
        <taxon>Craniata</taxon>
        <taxon>Vertebrata</taxon>
        <taxon>Euteleostomi</taxon>
        <taxon>Mammalia</taxon>
        <taxon>Eutheria</taxon>
        <taxon>Laurasiatheria</taxon>
        <taxon>Artiodactyla</taxon>
        <taxon>Ruminantia</taxon>
        <taxon>Pecora</taxon>
        <taxon>Cervidae</taxon>
        <taxon>Odocoileinae</taxon>
        <taxon>Rangifer</taxon>
    </lineage>
</organism>
<evidence type="ECO:0000313" key="1">
    <source>
        <dbReference type="EMBL" id="CAN0464223.1"/>
    </source>
</evidence>
<accession>A0AC59ZM89</accession>
<reference evidence="1" key="2">
    <citation type="submission" date="2025-03" db="EMBL/GenBank/DDBJ databases">
        <authorList>
            <consortium name="ELIXIR-Norway"/>
            <consortium name="Elixir Norway"/>
        </authorList>
    </citation>
    <scope>NUCLEOTIDE SEQUENCE</scope>
</reference>
<gene>
    <name evidence="1" type="ORF">MRATA1EN22A_LOCUS20182</name>
</gene>
<evidence type="ECO:0000313" key="2">
    <source>
        <dbReference type="Proteomes" id="UP001162501"/>
    </source>
</evidence>
<name>A0AC59ZM89_RANTA</name>